<feature type="compositionally biased region" description="Polar residues" evidence="1">
    <location>
        <begin position="208"/>
        <end position="227"/>
    </location>
</feature>
<feature type="non-terminal residue" evidence="2">
    <location>
        <position position="1"/>
    </location>
</feature>
<proteinExistence type="predicted"/>
<evidence type="ECO:0000256" key="1">
    <source>
        <dbReference type="SAM" id="MobiDB-lite"/>
    </source>
</evidence>
<feature type="compositionally biased region" description="Acidic residues" evidence="1">
    <location>
        <begin position="231"/>
        <end position="244"/>
    </location>
</feature>
<keyword evidence="3" id="KW-1185">Reference proteome</keyword>
<sequence length="367" mass="39741">AVEEPQPEPPEEPPIAPQKALNARFARARLQLRAASRAHGPDREGAGLSLHTPGPCGFAGARAATEGEDTTQARRDGVEPSAYEFSMMMLACTRDGCAGTALKLFNTILEQGADSDYNVKNLRFATRSRFFTLVAEHLDDERLRKDGLQVLEAVRAHGIPPPLALQDRLVCAWGSRLPEQVLSYFARMQEQGLTLSSAMRQCTAADATASTSEGGTTCHSSTDSTIGQDDAAGDVEETSAEEEPRDPRTAAERTPLRREASTSVPTATEGQCRMPPAAPAWCRLDAPGQCAQLPQIAAQRVGGQRDECTTVMLRNLPCPFLREDLIKVMDAKGFAGSYDFVHIGFPYLSGQGIRDRQPDFRRGDAAL</sequence>
<reference evidence="2" key="1">
    <citation type="submission" date="2023-10" db="EMBL/GenBank/DDBJ databases">
        <authorList>
            <person name="Chen Y."/>
            <person name="Shah S."/>
            <person name="Dougan E. K."/>
            <person name="Thang M."/>
            <person name="Chan C."/>
        </authorList>
    </citation>
    <scope>NUCLEOTIDE SEQUENCE [LARGE SCALE GENOMIC DNA]</scope>
</reference>
<evidence type="ECO:0000313" key="3">
    <source>
        <dbReference type="Proteomes" id="UP001189429"/>
    </source>
</evidence>
<feature type="region of interest" description="Disordered" evidence="1">
    <location>
        <begin position="207"/>
        <end position="273"/>
    </location>
</feature>
<feature type="region of interest" description="Disordered" evidence="1">
    <location>
        <begin position="57"/>
        <end position="76"/>
    </location>
</feature>
<gene>
    <name evidence="2" type="ORF">PCOR1329_LOCUS80590</name>
</gene>
<comment type="caution">
    <text evidence="2">The sequence shown here is derived from an EMBL/GenBank/DDBJ whole genome shotgun (WGS) entry which is preliminary data.</text>
</comment>
<dbReference type="EMBL" id="CAUYUJ010021431">
    <property type="protein sequence ID" value="CAK0904636.1"/>
    <property type="molecule type" value="Genomic_DNA"/>
</dbReference>
<feature type="compositionally biased region" description="Basic and acidic residues" evidence="1">
    <location>
        <begin position="245"/>
        <end position="260"/>
    </location>
</feature>
<evidence type="ECO:0008006" key="4">
    <source>
        <dbReference type="Google" id="ProtNLM"/>
    </source>
</evidence>
<evidence type="ECO:0000313" key="2">
    <source>
        <dbReference type="EMBL" id="CAK0904636.1"/>
    </source>
</evidence>
<dbReference type="InterPro" id="IPR011990">
    <property type="entry name" value="TPR-like_helical_dom_sf"/>
</dbReference>
<name>A0ABN9XWW8_9DINO</name>
<dbReference type="Gene3D" id="1.25.40.10">
    <property type="entry name" value="Tetratricopeptide repeat domain"/>
    <property type="match status" value="1"/>
</dbReference>
<organism evidence="2 3">
    <name type="scientific">Prorocentrum cordatum</name>
    <dbReference type="NCBI Taxonomy" id="2364126"/>
    <lineage>
        <taxon>Eukaryota</taxon>
        <taxon>Sar</taxon>
        <taxon>Alveolata</taxon>
        <taxon>Dinophyceae</taxon>
        <taxon>Prorocentrales</taxon>
        <taxon>Prorocentraceae</taxon>
        <taxon>Prorocentrum</taxon>
    </lineage>
</organism>
<dbReference type="Proteomes" id="UP001189429">
    <property type="component" value="Unassembled WGS sequence"/>
</dbReference>
<protein>
    <recommendedName>
        <fullName evidence="4">RNA-dependent RNA polymerase</fullName>
    </recommendedName>
</protein>
<accession>A0ABN9XWW8</accession>